<organism evidence="1 2">
    <name type="scientific">Streblomastix strix</name>
    <dbReference type="NCBI Taxonomy" id="222440"/>
    <lineage>
        <taxon>Eukaryota</taxon>
        <taxon>Metamonada</taxon>
        <taxon>Preaxostyla</taxon>
        <taxon>Oxymonadida</taxon>
        <taxon>Streblomastigidae</taxon>
        <taxon>Streblomastix</taxon>
    </lineage>
</organism>
<name>A0A5J4TFD1_9EUKA</name>
<dbReference type="Proteomes" id="UP000324800">
    <property type="component" value="Unassembled WGS sequence"/>
</dbReference>
<dbReference type="EMBL" id="SNRW01031823">
    <property type="protein sequence ID" value="KAA6357164.1"/>
    <property type="molecule type" value="Genomic_DNA"/>
</dbReference>
<evidence type="ECO:0000313" key="1">
    <source>
        <dbReference type="EMBL" id="KAA6357164.1"/>
    </source>
</evidence>
<reference evidence="1 2" key="1">
    <citation type="submission" date="2019-03" db="EMBL/GenBank/DDBJ databases">
        <title>Single cell metagenomics reveals metabolic interactions within the superorganism composed of flagellate Streblomastix strix and complex community of Bacteroidetes bacteria on its surface.</title>
        <authorList>
            <person name="Treitli S.C."/>
            <person name="Kolisko M."/>
            <person name="Husnik F."/>
            <person name="Keeling P."/>
            <person name="Hampl V."/>
        </authorList>
    </citation>
    <scope>NUCLEOTIDE SEQUENCE [LARGE SCALE GENOMIC DNA]</scope>
    <source>
        <strain evidence="1">ST1C</strain>
    </source>
</reference>
<sequence>GEDIGVDMSMWKYFSYTYRQGINQEAPKYRWTGNEIQIKIQLRKKYRSLLYSKRQDGLSIEIRVSWILREKQHSWDGVGTQNQQRCKQPS</sequence>
<gene>
    <name evidence="1" type="ORF">EZS28_047308</name>
</gene>
<accession>A0A5J4TFD1</accession>
<feature type="non-terminal residue" evidence="1">
    <location>
        <position position="1"/>
    </location>
</feature>
<comment type="caution">
    <text evidence="1">The sequence shown here is derived from an EMBL/GenBank/DDBJ whole genome shotgun (WGS) entry which is preliminary data.</text>
</comment>
<protein>
    <submittedName>
        <fullName evidence="1">Uncharacterized protein</fullName>
    </submittedName>
</protein>
<proteinExistence type="predicted"/>
<evidence type="ECO:0000313" key="2">
    <source>
        <dbReference type="Proteomes" id="UP000324800"/>
    </source>
</evidence>
<dbReference type="AlphaFoldDB" id="A0A5J4TFD1"/>